<keyword evidence="1" id="KW-0472">Membrane</keyword>
<evidence type="ECO:0000313" key="3">
    <source>
        <dbReference type="Proteomes" id="UP000607197"/>
    </source>
</evidence>
<reference evidence="2" key="1">
    <citation type="journal article" date="2014" name="Int. J. Syst. Evol. Microbiol.">
        <title>Complete genome sequence of Corynebacterium casei LMG S-19264T (=DSM 44701T), isolated from a smear-ripened cheese.</title>
        <authorList>
            <consortium name="US DOE Joint Genome Institute (JGI-PGF)"/>
            <person name="Walter F."/>
            <person name="Albersmeier A."/>
            <person name="Kalinowski J."/>
            <person name="Ruckert C."/>
        </authorList>
    </citation>
    <scope>NUCLEOTIDE SEQUENCE</scope>
    <source>
        <strain evidence="2">JCM 19596</strain>
    </source>
</reference>
<accession>A0A830F0X6</accession>
<keyword evidence="1" id="KW-1133">Transmembrane helix</keyword>
<reference evidence="2" key="2">
    <citation type="submission" date="2020-09" db="EMBL/GenBank/DDBJ databases">
        <authorList>
            <person name="Sun Q."/>
            <person name="Ohkuma M."/>
        </authorList>
    </citation>
    <scope>NUCLEOTIDE SEQUENCE</scope>
    <source>
        <strain evidence="2">JCM 19596</strain>
    </source>
</reference>
<keyword evidence="3" id="KW-1185">Reference proteome</keyword>
<evidence type="ECO:0000313" key="2">
    <source>
        <dbReference type="EMBL" id="GGL50502.1"/>
    </source>
</evidence>
<proteinExistence type="predicted"/>
<keyword evidence="1" id="KW-0812">Transmembrane</keyword>
<name>A0A830F0X6_9EURY</name>
<dbReference type="Proteomes" id="UP000607197">
    <property type="component" value="Unassembled WGS sequence"/>
</dbReference>
<dbReference type="AlphaFoldDB" id="A0A830F0X6"/>
<protein>
    <submittedName>
        <fullName evidence="2">Uncharacterized protein</fullName>
    </submittedName>
</protein>
<comment type="caution">
    <text evidence="2">The sequence shown here is derived from an EMBL/GenBank/DDBJ whole genome shotgun (WGS) entry which is preliminary data.</text>
</comment>
<gene>
    <name evidence="2" type="ORF">GCM10009039_05880</name>
</gene>
<dbReference type="RefSeq" id="WP_188975671.1">
    <property type="nucleotide sequence ID" value="NZ_BMPG01000001.1"/>
</dbReference>
<sequence length="67" mass="7336">MRLPAVINAELGLRWAQALLLVALAVVSTLLLTWNLAFVWVAILAAWALGRAYGRRSAYRDVGRAAD</sequence>
<dbReference type="EMBL" id="BMPG01000001">
    <property type="protein sequence ID" value="GGL50502.1"/>
    <property type="molecule type" value="Genomic_DNA"/>
</dbReference>
<feature type="transmembrane region" description="Helical" evidence="1">
    <location>
        <begin position="12"/>
        <end position="31"/>
    </location>
</feature>
<evidence type="ECO:0000256" key="1">
    <source>
        <dbReference type="SAM" id="Phobius"/>
    </source>
</evidence>
<organism evidence="2 3">
    <name type="scientific">Halocalculus aciditolerans</name>
    <dbReference type="NCBI Taxonomy" id="1383812"/>
    <lineage>
        <taxon>Archaea</taxon>
        <taxon>Methanobacteriati</taxon>
        <taxon>Methanobacteriota</taxon>
        <taxon>Stenosarchaea group</taxon>
        <taxon>Halobacteria</taxon>
        <taxon>Halobacteriales</taxon>
        <taxon>Halobacteriaceae</taxon>
        <taxon>Halocalculus</taxon>
    </lineage>
</organism>